<reference evidence="4 5" key="1">
    <citation type="submission" date="2017-02" db="EMBL/GenBank/DDBJ databases">
        <authorList>
            <person name="Peterson S.W."/>
        </authorList>
    </citation>
    <scope>NUCLEOTIDE SEQUENCE [LARGE SCALE GENOMIC DNA]</scope>
    <source>
        <strain evidence="4 5">DSM 22899</strain>
    </source>
</reference>
<dbReference type="Proteomes" id="UP000190541">
    <property type="component" value="Unassembled WGS sequence"/>
</dbReference>
<dbReference type="OrthoDB" id="697544at2"/>
<dbReference type="EMBL" id="FUYS01000006">
    <property type="protein sequence ID" value="SKB69952.1"/>
    <property type="molecule type" value="Genomic_DNA"/>
</dbReference>
<dbReference type="GO" id="GO:0016989">
    <property type="term" value="F:sigma factor antagonist activity"/>
    <property type="evidence" value="ECO:0007669"/>
    <property type="project" value="TreeGrafter"/>
</dbReference>
<name>A0A1T5DE19_9SPHI</name>
<dbReference type="PANTHER" id="PTHR30273">
    <property type="entry name" value="PERIPLASMIC SIGNAL SENSOR AND SIGMA FACTOR ACTIVATOR FECR-RELATED"/>
    <property type="match status" value="1"/>
</dbReference>
<keyword evidence="1" id="KW-1133">Transmembrane helix</keyword>
<evidence type="ECO:0000313" key="4">
    <source>
        <dbReference type="EMBL" id="SKB69952.1"/>
    </source>
</evidence>
<dbReference type="RefSeq" id="WP_079717427.1">
    <property type="nucleotide sequence ID" value="NZ_FUYS01000006.1"/>
</dbReference>
<organism evidence="4 5">
    <name type="scientific">Parapedobacter luteus</name>
    <dbReference type="NCBI Taxonomy" id="623280"/>
    <lineage>
        <taxon>Bacteria</taxon>
        <taxon>Pseudomonadati</taxon>
        <taxon>Bacteroidota</taxon>
        <taxon>Sphingobacteriia</taxon>
        <taxon>Sphingobacteriales</taxon>
        <taxon>Sphingobacteriaceae</taxon>
        <taxon>Parapedobacter</taxon>
    </lineage>
</organism>
<evidence type="ECO:0000256" key="1">
    <source>
        <dbReference type="SAM" id="Phobius"/>
    </source>
</evidence>
<dbReference type="Pfam" id="PF04773">
    <property type="entry name" value="FecR"/>
    <property type="match status" value="1"/>
</dbReference>
<keyword evidence="5" id="KW-1185">Reference proteome</keyword>
<proteinExistence type="predicted"/>
<accession>A0A1T5DE19</accession>
<dbReference type="Gene3D" id="3.55.50.30">
    <property type="match status" value="1"/>
</dbReference>
<protein>
    <submittedName>
        <fullName evidence="4">FecR family protein</fullName>
    </submittedName>
</protein>
<evidence type="ECO:0000313" key="5">
    <source>
        <dbReference type="Proteomes" id="UP000190541"/>
    </source>
</evidence>
<feature type="domain" description="FecR protein" evidence="2">
    <location>
        <begin position="119"/>
        <end position="212"/>
    </location>
</feature>
<dbReference type="InterPro" id="IPR032508">
    <property type="entry name" value="FecR_C"/>
</dbReference>
<dbReference type="InterPro" id="IPR006860">
    <property type="entry name" value="FecR"/>
</dbReference>
<dbReference type="Pfam" id="PF16344">
    <property type="entry name" value="FecR_C"/>
    <property type="match status" value="1"/>
</dbReference>
<evidence type="ECO:0000259" key="2">
    <source>
        <dbReference type="Pfam" id="PF04773"/>
    </source>
</evidence>
<dbReference type="PANTHER" id="PTHR30273:SF2">
    <property type="entry name" value="PROTEIN FECR"/>
    <property type="match status" value="1"/>
</dbReference>
<keyword evidence="1" id="KW-0812">Transmembrane</keyword>
<dbReference type="AlphaFoldDB" id="A0A1T5DE19"/>
<evidence type="ECO:0000259" key="3">
    <source>
        <dbReference type="Pfam" id="PF16344"/>
    </source>
</evidence>
<dbReference type="InterPro" id="IPR012373">
    <property type="entry name" value="Ferrdict_sens_TM"/>
</dbReference>
<dbReference type="Gene3D" id="2.60.120.1440">
    <property type="match status" value="1"/>
</dbReference>
<feature type="transmembrane region" description="Helical" evidence="1">
    <location>
        <begin position="82"/>
        <end position="101"/>
    </location>
</feature>
<keyword evidence="1" id="KW-0472">Membrane</keyword>
<feature type="domain" description="Protein FecR C-terminal" evidence="3">
    <location>
        <begin position="264"/>
        <end position="327"/>
    </location>
</feature>
<gene>
    <name evidence="4" type="ORF">SAMN05660226_02752</name>
</gene>
<dbReference type="PIRSF" id="PIRSF018266">
    <property type="entry name" value="FecR"/>
    <property type="match status" value="1"/>
</dbReference>
<dbReference type="STRING" id="623280.SAMN05660226_02752"/>
<sequence>MDKEKYRVLFKKYVSGELAPAEREVFLHFVEDPENEALLDEFLRTYWRDAVRDGARNVQKSSERRIAAVMGYVRKDRHRRRWLPWMAAACLMGIVAVWALHRMQTVFDTTRHATEYCIAAAHGQKKTVHMPDGSVVYLNAGSALRYSSDYNRSMRDVVLDGEAFFDVQQNPEKPFVVRTQTLHIQVLGTAFNVLAFDDETAVCVAVRSGLVEVTASGDSLLHYGKLGAGKQLHFDRETLEAEISDFNEETGMLDWKDEVFVIQEDESFAQVAKRLERWYGMSIVFEDKALERCRFAGKFNRMPINSLLGLLQKGSGFKFRIEGGTVFLSGPGCGG</sequence>